<dbReference type="GO" id="GO:0000387">
    <property type="term" value="P:spliceosomal snRNP assembly"/>
    <property type="evidence" value="ECO:0007669"/>
    <property type="project" value="InterPro"/>
</dbReference>
<dbReference type="EMBL" id="JAAPAO010000225">
    <property type="protein sequence ID" value="KAF4666814.1"/>
    <property type="molecule type" value="Genomic_DNA"/>
</dbReference>
<dbReference type="Gene3D" id="1.20.58.1070">
    <property type="match status" value="1"/>
</dbReference>
<sequence>MSPRRRRRGQASNQRSKKRPKRPEEGEDHSIARRALPVSGAPYEPREGEASCFEDMPDDANEYLKRVMHQRSSGPQSISVDMSSERVDAEDDDGSRSISSFASFICVDTPILPANYRHGVKDSEEVEEWLKEFRELRERMMDAADSRQNEEIIFTAPPNLSSSSCSSSTGPEKWSDSYFIELGAPTEDVVVEIDSAGAVVGLETVAKAIGRTARISRSRQRRPAGDLSFVEWCIWCYALMLRIEHPLMASTASDMQMVYFLMCPFRAFCLFVAALGAMGITWFTMNKINLMKSSSSLEGAEDTAKVAVKEESLYRALAKRIGIALLVAFHCDLIMRLGYTQCALGFVSDAHSWLLNTVKAL</sequence>
<protein>
    <submittedName>
        <fullName evidence="3">Uncharacterized protein</fullName>
    </submittedName>
</protein>
<feature type="region of interest" description="Disordered" evidence="1">
    <location>
        <begin position="69"/>
        <end position="94"/>
    </location>
</feature>
<feature type="compositionally biased region" description="Basic and acidic residues" evidence="1">
    <location>
        <begin position="22"/>
        <end position="31"/>
    </location>
</feature>
<gene>
    <name evidence="3" type="ORF">FOL47_003887</name>
</gene>
<feature type="transmembrane region" description="Helical" evidence="2">
    <location>
        <begin position="258"/>
        <end position="283"/>
    </location>
</feature>
<dbReference type="InterPro" id="IPR035426">
    <property type="entry name" value="Gemin2/Brr1"/>
</dbReference>
<organism evidence="3 4">
    <name type="scientific">Perkinsus chesapeaki</name>
    <name type="common">Clam parasite</name>
    <name type="synonym">Perkinsus andrewsi</name>
    <dbReference type="NCBI Taxonomy" id="330153"/>
    <lineage>
        <taxon>Eukaryota</taxon>
        <taxon>Sar</taxon>
        <taxon>Alveolata</taxon>
        <taxon>Perkinsozoa</taxon>
        <taxon>Perkinsea</taxon>
        <taxon>Perkinsida</taxon>
        <taxon>Perkinsidae</taxon>
        <taxon>Perkinsus</taxon>
    </lineage>
</organism>
<keyword evidence="2" id="KW-1133">Transmembrane helix</keyword>
<name>A0A7J6M5N9_PERCH</name>
<dbReference type="AlphaFoldDB" id="A0A7J6M5N9"/>
<comment type="caution">
    <text evidence="3">The sequence shown here is derived from an EMBL/GenBank/DDBJ whole genome shotgun (WGS) entry which is preliminary data.</text>
</comment>
<dbReference type="Pfam" id="PF04938">
    <property type="entry name" value="SIP1"/>
    <property type="match status" value="1"/>
</dbReference>
<evidence type="ECO:0000256" key="1">
    <source>
        <dbReference type="SAM" id="MobiDB-lite"/>
    </source>
</evidence>
<accession>A0A7J6M5N9</accession>
<evidence type="ECO:0000313" key="4">
    <source>
        <dbReference type="Proteomes" id="UP000591131"/>
    </source>
</evidence>
<keyword evidence="2" id="KW-0472">Membrane</keyword>
<keyword evidence="2" id="KW-0812">Transmembrane</keyword>
<proteinExistence type="predicted"/>
<evidence type="ECO:0000256" key="2">
    <source>
        <dbReference type="SAM" id="Phobius"/>
    </source>
</evidence>
<feature type="region of interest" description="Disordered" evidence="1">
    <location>
        <begin position="1"/>
        <end position="57"/>
    </location>
</feature>
<dbReference type="Proteomes" id="UP000591131">
    <property type="component" value="Unassembled WGS sequence"/>
</dbReference>
<keyword evidence="4" id="KW-1185">Reference proteome</keyword>
<reference evidence="3 4" key="1">
    <citation type="submission" date="2020-04" db="EMBL/GenBank/DDBJ databases">
        <title>Perkinsus chesapeaki whole genome sequence.</title>
        <authorList>
            <person name="Bogema D.R."/>
        </authorList>
    </citation>
    <scope>NUCLEOTIDE SEQUENCE [LARGE SCALE GENOMIC DNA]</scope>
    <source>
        <strain evidence="3">ATCC PRA-425</strain>
    </source>
</reference>
<feature type="compositionally biased region" description="Polar residues" evidence="1">
    <location>
        <begin position="70"/>
        <end position="82"/>
    </location>
</feature>
<feature type="compositionally biased region" description="Basic residues" evidence="1">
    <location>
        <begin position="1"/>
        <end position="21"/>
    </location>
</feature>
<evidence type="ECO:0000313" key="3">
    <source>
        <dbReference type="EMBL" id="KAF4666814.1"/>
    </source>
</evidence>